<name>A0AAW1Q0Z9_9CHLO</name>
<dbReference type="Gene3D" id="3.40.50.150">
    <property type="entry name" value="Vaccinia Virus protein VP39"/>
    <property type="match status" value="1"/>
</dbReference>
<organism evidence="2 3">
    <name type="scientific">[Myrmecia] bisecta</name>
    <dbReference type="NCBI Taxonomy" id="41462"/>
    <lineage>
        <taxon>Eukaryota</taxon>
        <taxon>Viridiplantae</taxon>
        <taxon>Chlorophyta</taxon>
        <taxon>core chlorophytes</taxon>
        <taxon>Trebouxiophyceae</taxon>
        <taxon>Trebouxiales</taxon>
        <taxon>Trebouxiaceae</taxon>
        <taxon>Myrmecia</taxon>
    </lineage>
</organism>
<dbReference type="Pfam" id="PF13649">
    <property type="entry name" value="Methyltransf_25"/>
    <property type="match status" value="1"/>
</dbReference>
<comment type="caution">
    <text evidence="2">The sequence shown here is derived from an EMBL/GenBank/DDBJ whole genome shotgun (WGS) entry which is preliminary data.</text>
</comment>
<dbReference type="InterPro" id="IPR029063">
    <property type="entry name" value="SAM-dependent_MTases_sf"/>
</dbReference>
<proteinExistence type="predicted"/>
<dbReference type="GO" id="GO:0008168">
    <property type="term" value="F:methyltransferase activity"/>
    <property type="evidence" value="ECO:0007669"/>
    <property type="project" value="TreeGrafter"/>
</dbReference>
<accession>A0AAW1Q0Z9</accession>
<feature type="domain" description="Methyltransferase" evidence="1">
    <location>
        <begin position="282"/>
        <end position="391"/>
    </location>
</feature>
<sequence length="474" mass="52984">MQAGRLNTCLDYPADKMQAADLRSGNLQVDVKPGIADSSRFKSHWSVEFWRDFTTDPDKLAAGHPGASRTQAVLQEVVNAVQQAGVFSSTSAAAYWAYHVSRSSFFALQGLASLAATRAAFARKGLDNSSTSVAKNPSLEGTARMLAETMAMYNQDLVHIQEGLYKLPWDMTTLTHRQYNPLFVARRGLQFLAEAANTLSRRLEGKPEPVWLDSAMYPEYYLNTWHYQTDGWLSERSAKIYEVSTETLFLGRQDAMQRQTLVPISQYMREVGSPEGQNVKLLEVACGTGRFATFLKDNWPQMELTALDLSPYYLQEARNNMRHWHTRRAADLQMGGLEGTGARFLQAPAENIPDPNNTYDVVTCIYLFHELPPDVRRKVVKEMARVVKPGGLVVLTDAYQLGDRPANDAFIGAFGDFNEPYFRDYVATDLGALFEEAGLKCDQKLMAASSKVLSFRKPMQAASNSPDQITTMYG</sequence>
<evidence type="ECO:0000313" key="2">
    <source>
        <dbReference type="EMBL" id="KAK9815790.1"/>
    </source>
</evidence>
<dbReference type="Proteomes" id="UP001489004">
    <property type="component" value="Unassembled WGS sequence"/>
</dbReference>
<reference evidence="2 3" key="1">
    <citation type="journal article" date="2024" name="Nat. Commun.">
        <title>Phylogenomics reveals the evolutionary origins of lichenization in chlorophyte algae.</title>
        <authorList>
            <person name="Puginier C."/>
            <person name="Libourel C."/>
            <person name="Otte J."/>
            <person name="Skaloud P."/>
            <person name="Haon M."/>
            <person name="Grisel S."/>
            <person name="Petersen M."/>
            <person name="Berrin J.G."/>
            <person name="Delaux P.M."/>
            <person name="Dal Grande F."/>
            <person name="Keller J."/>
        </authorList>
    </citation>
    <scope>NUCLEOTIDE SEQUENCE [LARGE SCALE GENOMIC DNA]</scope>
    <source>
        <strain evidence="2 3">SAG 2043</strain>
    </source>
</reference>
<dbReference type="CDD" id="cd02440">
    <property type="entry name" value="AdoMet_MTases"/>
    <property type="match status" value="1"/>
</dbReference>
<dbReference type="SUPFAM" id="SSF53335">
    <property type="entry name" value="S-adenosyl-L-methionine-dependent methyltransferases"/>
    <property type="match status" value="1"/>
</dbReference>
<dbReference type="AlphaFoldDB" id="A0AAW1Q0Z9"/>
<evidence type="ECO:0000259" key="1">
    <source>
        <dbReference type="Pfam" id="PF13649"/>
    </source>
</evidence>
<dbReference type="InterPro" id="IPR050508">
    <property type="entry name" value="Methyltransf_Superfamily"/>
</dbReference>
<gene>
    <name evidence="2" type="ORF">WJX72_009506</name>
</gene>
<dbReference type="PANTHER" id="PTHR42912">
    <property type="entry name" value="METHYLTRANSFERASE"/>
    <property type="match status" value="1"/>
</dbReference>
<dbReference type="PANTHER" id="PTHR42912:SF81">
    <property type="entry name" value="METHYLTRANSFERASE DOMAIN-CONTAINING PROTEIN"/>
    <property type="match status" value="1"/>
</dbReference>
<keyword evidence="3" id="KW-1185">Reference proteome</keyword>
<dbReference type="EMBL" id="JALJOR010000006">
    <property type="protein sequence ID" value="KAK9815790.1"/>
    <property type="molecule type" value="Genomic_DNA"/>
</dbReference>
<dbReference type="InterPro" id="IPR041698">
    <property type="entry name" value="Methyltransf_25"/>
</dbReference>
<protein>
    <recommendedName>
        <fullName evidence="1">Methyltransferase domain-containing protein</fullName>
    </recommendedName>
</protein>
<evidence type="ECO:0000313" key="3">
    <source>
        <dbReference type="Proteomes" id="UP001489004"/>
    </source>
</evidence>